<dbReference type="Proteomes" id="UP000274097">
    <property type="component" value="Unassembled WGS sequence"/>
</dbReference>
<dbReference type="PANTHER" id="PTHR32060:SF30">
    <property type="entry name" value="CARBOXY-TERMINAL PROCESSING PROTEASE CTPA"/>
    <property type="match status" value="1"/>
</dbReference>
<dbReference type="PANTHER" id="PTHR32060">
    <property type="entry name" value="TAIL-SPECIFIC PROTEASE"/>
    <property type="match status" value="1"/>
</dbReference>
<feature type="domain" description="PDZ" evidence="5">
    <location>
        <begin position="163"/>
        <end position="257"/>
    </location>
</feature>
<dbReference type="OrthoDB" id="9812068at2"/>
<dbReference type="InterPro" id="IPR041489">
    <property type="entry name" value="PDZ_6"/>
</dbReference>
<dbReference type="InterPro" id="IPR029045">
    <property type="entry name" value="ClpP/crotonase-like_dom_sf"/>
</dbReference>
<evidence type="ECO:0000313" key="6">
    <source>
        <dbReference type="EMBL" id="RKK05280.1"/>
    </source>
</evidence>
<dbReference type="RefSeq" id="WP_120637230.1">
    <property type="nucleotide sequence ID" value="NZ_RAQU01000019.1"/>
</dbReference>
<keyword evidence="8" id="KW-1185">Reference proteome</keyword>
<dbReference type="InterPro" id="IPR001478">
    <property type="entry name" value="PDZ"/>
</dbReference>
<dbReference type="Proteomes" id="UP000278036">
    <property type="component" value="Unassembled WGS sequence"/>
</dbReference>
<comment type="similarity">
    <text evidence="1">Belongs to the peptidase S41A family.</text>
</comment>
<dbReference type="EMBL" id="RAQU01000019">
    <property type="protein sequence ID" value="RKK05280.1"/>
    <property type="molecule type" value="Genomic_DNA"/>
</dbReference>
<dbReference type="Pfam" id="PF17820">
    <property type="entry name" value="PDZ_6"/>
    <property type="match status" value="1"/>
</dbReference>
<evidence type="ECO:0000256" key="3">
    <source>
        <dbReference type="ARBA" id="ARBA00022801"/>
    </source>
</evidence>
<dbReference type="EMBL" id="RFLX01000003">
    <property type="protein sequence ID" value="RMI26077.1"/>
    <property type="molecule type" value="Genomic_DNA"/>
</dbReference>
<evidence type="ECO:0000313" key="8">
    <source>
        <dbReference type="Proteomes" id="UP000274097"/>
    </source>
</evidence>
<dbReference type="Gene3D" id="3.90.226.10">
    <property type="entry name" value="2-enoyl-CoA Hydratase, Chain A, domain 1"/>
    <property type="match status" value="1"/>
</dbReference>
<dbReference type="PROSITE" id="PS50106">
    <property type="entry name" value="PDZ"/>
    <property type="match status" value="1"/>
</dbReference>
<dbReference type="SUPFAM" id="SSF50156">
    <property type="entry name" value="PDZ domain-like"/>
    <property type="match status" value="1"/>
</dbReference>
<organism evidence="6 9">
    <name type="scientific">Teichococcus wenyumeiae</name>
    <dbReference type="NCBI Taxonomy" id="2478470"/>
    <lineage>
        <taxon>Bacteria</taxon>
        <taxon>Pseudomonadati</taxon>
        <taxon>Pseudomonadota</taxon>
        <taxon>Alphaproteobacteria</taxon>
        <taxon>Acetobacterales</taxon>
        <taxon>Roseomonadaceae</taxon>
        <taxon>Roseomonas</taxon>
    </lineage>
</organism>
<dbReference type="GO" id="GO:0007165">
    <property type="term" value="P:signal transduction"/>
    <property type="evidence" value="ECO:0007669"/>
    <property type="project" value="TreeGrafter"/>
</dbReference>
<dbReference type="GO" id="GO:0004175">
    <property type="term" value="F:endopeptidase activity"/>
    <property type="evidence" value="ECO:0007669"/>
    <property type="project" value="TreeGrafter"/>
</dbReference>
<dbReference type="Pfam" id="PF03572">
    <property type="entry name" value="Peptidase_S41"/>
    <property type="match status" value="1"/>
</dbReference>
<protein>
    <submittedName>
        <fullName evidence="6">PDZ domain-containing protein</fullName>
    </submittedName>
</protein>
<sequence length="511" mass="53985">MLLALLLAAPARAQEAPFPRSVVLPALQQAFTAIIERHLESAAPADMALWSLRGLGAVDIRLSTEVSAGQMRLRIGDRLLLEQPVPLSLPAPPPQGRRGIRQPPAEEPAAEVLAGLLTRFYAAAWAASPLLQGAGIERVLQAGFDELFNHLDPYSRYVTADEALQARERRVGQSSLGLRLAGGRRGSVVVAAVVHDGPAAQAGLREGDQLLSIDGYAVSARRITDAAELLEGLTGTEVTLVLRRGNQRHVVTLLRSAAPGRTLRAERQDGILWLRLTAFSSHTTEALSELLNEAFAEPQPPRGVVLDLRGNRGGVLSQAMSVADAFLMDGPIASSLGRHPDSVRVWNAAGTDLSQSRPLVILVDGRTASSAEIVAAALSDRGRAAVVGSSTLGKGLIQIVIPLTNGAEVLISWSRVLAPQGWPVQGLGVQPTICTSLGLEAVRTELAQLGNGQAPRAPVLARLRAARPPVPASEVAALRATCPPAEERELDSEVAKALIDHPRLLATALSP</sequence>
<evidence type="ECO:0000313" key="9">
    <source>
        <dbReference type="Proteomes" id="UP000278036"/>
    </source>
</evidence>
<keyword evidence="2" id="KW-0645">Protease</keyword>
<comment type="caution">
    <text evidence="6">The sequence shown here is derived from an EMBL/GenBank/DDBJ whole genome shotgun (WGS) entry which is preliminary data.</text>
</comment>
<dbReference type="GO" id="GO:0008236">
    <property type="term" value="F:serine-type peptidase activity"/>
    <property type="evidence" value="ECO:0007669"/>
    <property type="project" value="UniProtKB-KW"/>
</dbReference>
<dbReference type="InterPro" id="IPR005151">
    <property type="entry name" value="Tail-specific_protease"/>
</dbReference>
<dbReference type="InterPro" id="IPR004447">
    <property type="entry name" value="Peptidase_S41A"/>
</dbReference>
<evidence type="ECO:0000256" key="2">
    <source>
        <dbReference type="ARBA" id="ARBA00022670"/>
    </source>
</evidence>
<accession>A0A3A9JG36</accession>
<dbReference type="Gene3D" id="3.30.750.44">
    <property type="match status" value="1"/>
</dbReference>
<keyword evidence="4" id="KW-0720">Serine protease</keyword>
<dbReference type="InterPro" id="IPR036034">
    <property type="entry name" value="PDZ_sf"/>
</dbReference>
<dbReference type="SMART" id="SM00228">
    <property type="entry name" value="PDZ"/>
    <property type="match status" value="1"/>
</dbReference>
<dbReference type="GO" id="GO:0006508">
    <property type="term" value="P:proteolysis"/>
    <property type="evidence" value="ECO:0007669"/>
    <property type="project" value="UniProtKB-KW"/>
</dbReference>
<evidence type="ECO:0000259" key="5">
    <source>
        <dbReference type="PROSITE" id="PS50106"/>
    </source>
</evidence>
<evidence type="ECO:0000256" key="1">
    <source>
        <dbReference type="ARBA" id="ARBA00009179"/>
    </source>
</evidence>
<evidence type="ECO:0000256" key="4">
    <source>
        <dbReference type="ARBA" id="ARBA00022825"/>
    </source>
</evidence>
<dbReference type="InParanoid" id="A0A3A9JG36"/>
<keyword evidence="3" id="KW-0378">Hydrolase</keyword>
<dbReference type="SUPFAM" id="SSF52096">
    <property type="entry name" value="ClpP/crotonase"/>
    <property type="match status" value="1"/>
</dbReference>
<gene>
    <name evidence="6" type="ORF">D6Z83_04975</name>
    <name evidence="7" type="ORF">EBE87_06775</name>
</gene>
<evidence type="ECO:0000313" key="7">
    <source>
        <dbReference type="EMBL" id="RMI26077.1"/>
    </source>
</evidence>
<dbReference type="GO" id="GO:0030288">
    <property type="term" value="C:outer membrane-bounded periplasmic space"/>
    <property type="evidence" value="ECO:0007669"/>
    <property type="project" value="TreeGrafter"/>
</dbReference>
<name>A0A3A9JG36_9PROT</name>
<dbReference type="Gene3D" id="2.30.42.10">
    <property type="match status" value="1"/>
</dbReference>
<dbReference type="SMART" id="SM00245">
    <property type="entry name" value="TSPc"/>
    <property type="match status" value="1"/>
</dbReference>
<proteinExistence type="inferred from homology"/>
<reference evidence="6 9" key="1">
    <citation type="submission" date="2018-09" db="EMBL/GenBank/DDBJ databases">
        <title>Roseomonas sp. nov., isolated from feces of Tibetan antelopes in the Qinghai-Tibet plateau, China.</title>
        <authorList>
            <person name="Tian Z."/>
        </authorList>
    </citation>
    <scope>NUCLEOTIDE SEQUENCE [LARGE SCALE GENOMIC DNA]</scope>
    <source>
        <strain evidence="7 8">Z23</strain>
        <strain evidence="6 9">Z24</strain>
    </source>
</reference>
<dbReference type="AlphaFoldDB" id="A0A3A9JG36"/>
<dbReference type="CDD" id="cd07560">
    <property type="entry name" value="Peptidase_S41_CPP"/>
    <property type="match status" value="1"/>
</dbReference>